<reference evidence="2 3" key="1">
    <citation type="submission" date="2018-04" db="EMBL/GenBank/DDBJ databases">
        <title>Pelagivirga bohaiensis gen. nov., sp. nov., a bacterium isolated from the Bohai Sea.</title>
        <authorList>
            <person name="Ji X."/>
        </authorList>
    </citation>
    <scope>NUCLEOTIDE SEQUENCE [LARGE SCALE GENOMIC DNA]</scope>
    <source>
        <strain evidence="2 3">BH-SD16</strain>
    </source>
</reference>
<feature type="chain" id="PRO_5015626366" evidence="1">
    <location>
        <begin position="22"/>
        <end position="141"/>
    </location>
</feature>
<comment type="caution">
    <text evidence="2">The sequence shown here is derived from an EMBL/GenBank/DDBJ whole genome shotgun (WGS) entry which is preliminary data.</text>
</comment>
<dbReference type="PROSITE" id="PS51257">
    <property type="entry name" value="PROKAR_LIPOPROTEIN"/>
    <property type="match status" value="1"/>
</dbReference>
<accession>A0A2T7FTL7</accession>
<name>A0A2T7FTL7_9RHOB</name>
<evidence type="ECO:0000256" key="1">
    <source>
        <dbReference type="SAM" id="SignalP"/>
    </source>
</evidence>
<evidence type="ECO:0000313" key="2">
    <source>
        <dbReference type="EMBL" id="PVA05518.1"/>
    </source>
</evidence>
<dbReference type="EMBL" id="QCYG01000010">
    <property type="protein sequence ID" value="PVA05518.1"/>
    <property type="molecule type" value="Genomic_DNA"/>
</dbReference>
<gene>
    <name evidence="2" type="ORF">DC363_14860</name>
</gene>
<keyword evidence="1" id="KW-0732">Signal</keyword>
<dbReference type="Proteomes" id="UP000244817">
    <property type="component" value="Unassembled WGS sequence"/>
</dbReference>
<organism evidence="2 3">
    <name type="scientific">Thalassorhabdomicrobium marinisediminis</name>
    <dbReference type="NCBI Taxonomy" id="2170577"/>
    <lineage>
        <taxon>Bacteria</taxon>
        <taxon>Pseudomonadati</taxon>
        <taxon>Pseudomonadota</taxon>
        <taxon>Alphaproteobacteria</taxon>
        <taxon>Rhodobacterales</taxon>
        <taxon>Paracoccaceae</taxon>
        <taxon>Thalassorhabdomicrobium</taxon>
    </lineage>
</organism>
<proteinExistence type="predicted"/>
<sequence>MLQRGLTGAALVALAACYVPADPEGTTEDVTGSTLRVGLLTPELDPLEDEVVARLAGALQAEVEVVTGDPHQLFDQLTHGALHILAGQIPSDTPFADHAALSDPLGVVMTYDGEADWVLLLRRGENRFLVTANRAIKGAGR</sequence>
<feature type="signal peptide" evidence="1">
    <location>
        <begin position="1"/>
        <end position="21"/>
    </location>
</feature>
<evidence type="ECO:0000313" key="3">
    <source>
        <dbReference type="Proteomes" id="UP000244817"/>
    </source>
</evidence>
<dbReference type="AlphaFoldDB" id="A0A2T7FTL7"/>
<protein>
    <submittedName>
        <fullName evidence="2">Enoyl-CoA hydratase</fullName>
    </submittedName>
</protein>
<keyword evidence="3" id="KW-1185">Reference proteome</keyword>